<dbReference type="OrthoDB" id="9793820at2"/>
<organism evidence="7 8">
    <name type="scientific">Scopulibacillus darangshiensis</name>
    <dbReference type="NCBI Taxonomy" id="442528"/>
    <lineage>
        <taxon>Bacteria</taxon>
        <taxon>Bacillati</taxon>
        <taxon>Bacillota</taxon>
        <taxon>Bacilli</taxon>
        <taxon>Bacillales</taxon>
        <taxon>Sporolactobacillaceae</taxon>
        <taxon>Scopulibacillus</taxon>
    </lineage>
</organism>
<dbReference type="PANTHER" id="PTHR34294:SF5">
    <property type="entry name" value="CENTRAL GLYCOLYTIC GENES REGULATOR"/>
    <property type="match status" value="1"/>
</dbReference>
<evidence type="ECO:0000256" key="3">
    <source>
        <dbReference type="ARBA" id="ARBA00023125"/>
    </source>
</evidence>
<keyword evidence="8" id="KW-1185">Reference proteome</keyword>
<evidence type="ECO:0000313" key="7">
    <source>
        <dbReference type="EMBL" id="TCP24858.1"/>
    </source>
</evidence>
<accession>A0A4R2NTS4</accession>
<dbReference type="InterPro" id="IPR051054">
    <property type="entry name" value="SorC_transcr_regulators"/>
</dbReference>
<evidence type="ECO:0000259" key="5">
    <source>
        <dbReference type="Pfam" id="PF04198"/>
    </source>
</evidence>
<dbReference type="EMBL" id="SLXK01000023">
    <property type="protein sequence ID" value="TCP24858.1"/>
    <property type="molecule type" value="Genomic_DNA"/>
</dbReference>
<comment type="caution">
    <text evidence="7">The sequence shown here is derived from an EMBL/GenBank/DDBJ whole genome shotgun (WGS) entry which is preliminary data.</text>
</comment>
<evidence type="ECO:0000256" key="2">
    <source>
        <dbReference type="ARBA" id="ARBA00023015"/>
    </source>
</evidence>
<gene>
    <name evidence="7" type="ORF">EV207_12330</name>
</gene>
<dbReference type="InterPro" id="IPR007324">
    <property type="entry name" value="Sugar-bd_dom_put"/>
</dbReference>
<dbReference type="AlphaFoldDB" id="A0A4R2NTS4"/>
<dbReference type="SUPFAM" id="SSF100950">
    <property type="entry name" value="NagB/RpiA/CoA transferase-like"/>
    <property type="match status" value="1"/>
</dbReference>
<evidence type="ECO:0000256" key="4">
    <source>
        <dbReference type="ARBA" id="ARBA00023163"/>
    </source>
</evidence>
<keyword evidence="2" id="KW-0805">Transcription regulation</keyword>
<keyword evidence="4" id="KW-0804">Transcription</keyword>
<keyword evidence="3" id="KW-0238">DNA-binding</keyword>
<dbReference type="Proteomes" id="UP000295416">
    <property type="component" value="Unassembled WGS sequence"/>
</dbReference>
<name>A0A4R2NTS4_9BACL</name>
<protein>
    <submittedName>
        <fullName evidence="7">Central glycolytic genes regulator</fullName>
    </submittedName>
</protein>
<evidence type="ECO:0000256" key="1">
    <source>
        <dbReference type="ARBA" id="ARBA00010466"/>
    </source>
</evidence>
<feature type="domain" description="Sugar-binding" evidence="5">
    <location>
        <begin position="90"/>
        <end position="340"/>
    </location>
</feature>
<dbReference type="GO" id="GO:0030246">
    <property type="term" value="F:carbohydrate binding"/>
    <property type="evidence" value="ECO:0007669"/>
    <property type="project" value="InterPro"/>
</dbReference>
<dbReference type="Gene3D" id="3.40.50.1360">
    <property type="match status" value="1"/>
</dbReference>
<sequence>MERLLDMQKKLIPDVLDVMSTRYRILQSVHFLQPIGRRTLSVNLGITERVLRGEVTFLSQQGLIHMSKNGMSLTSEGEKMVLSLEDVMKDVSGLKHLEKQLETVLDVPSVVIVPGDSDHNPEVKNEMGLACVQEMERCLKPESIIAVTGGTTLAAAAEIMHPLKKKALENVQFVSARGGLGEQVENQANTICAKMAEKAEASYHLLHVPDQLSEESYLTLIEEPSVQKSNQLLQSATMIIHGIGDAKTMALRRNSSQALLNKIDHEHAVAEAFGYYFDQDGRVVHKVKTIGMQLESLYDNRTVIAIAGGRSKARAIQAYFKKGPDSILITDEGAAEEILSLI</sequence>
<evidence type="ECO:0000259" key="6">
    <source>
        <dbReference type="Pfam" id="PF21715"/>
    </source>
</evidence>
<dbReference type="Pfam" id="PF21715">
    <property type="entry name" value="CggR_N"/>
    <property type="match status" value="1"/>
</dbReference>
<dbReference type="Pfam" id="PF04198">
    <property type="entry name" value="Sugar-bind"/>
    <property type="match status" value="1"/>
</dbReference>
<dbReference type="SUPFAM" id="SSF46785">
    <property type="entry name" value="Winged helix' DNA-binding domain"/>
    <property type="match status" value="1"/>
</dbReference>
<dbReference type="GO" id="GO:0003677">
    <property type="term" value="F:DNA binding"/>
    <property type="evidence" value="ECO:0007669"/>
    <property type="project" value="UniProtKB-KW"/>
</dbReference>
<dbReference type="InterPro" id="IPR036388">
    <property type="entry name" value="WH-like_DNA-bd_sf"/>
</dbReference>
<dbReference type="RefSeq" id="WP_132746891.1">
    <property type="nucleotide sequence ID" value="NZ_SLXK01000023.1"/>
</dbReference>
<feature type="domain" description="CggR N-terminal DNA binding" evidence="6">
    <location>
        <begin position="18"/>
        <end position="88"/>
    </location>
</feature>
<proteinExistence type="inferred from homology"/>
<dbReference type="InterPro" id="IPR036390">
    <property type="entry name" value="WH_DNA-bd_sf"/>
</dbReference>
<dbReference type="PANTHER" id="PTHR34294">
    <property type="entry name" value="TRANSCRIPTIONAL REGULATOR-RELATED"/>
    <property type="match status" value="1"/>
</dbReference>
<dbReference type="Gene3D" id="1.10.10.10">
    <property type="entry name" value="Winged helix-like DNA-binding domain superfamily/Winged helix DNA-binding domain"/>
    <property type="match status" value="1"/>
</dbReference>
<evidence type="ECO:0000313" key="8">
    <source>
        <dbReference type="Proteomes" id="UP000295416"/>
    </source>
</evidence>
<comment type="similarity">
    <text evidence="1">Belongs to the SorC transcriptional regulatory family.</text>
</comment>
<dbReference type="InterPro" id="IPR048715">
    <property type="entry name" value="CggR_N"/>
</dbReference>
<reference evidence="7 8" key="1">
    <citation type="submission" date="2019-03" db="EMBL/GenBank/DDBJ databases">
        <title>Genomic Encyclopedia of Type Strains, Phase IV (KMG-IV): sequencing the most valuable type-strain genomes for metagenomic binning, comparative biology and taxonomic classification.</title>
        <authorList>
            <person name="Goeker M."/>
        </authorList>
    </citation>
    <scope>NUCLEOTIDE SEQUENCE [LARGE SCALE GENOMIC DNA]</scope>
    <source>
        <strain evidence="7 8">DSM 19377</strain>
    </source>
</reference>
<dbReference type="InterPro" id="IPR037171">
    <property type="entry name" value="NagB/RpiA_transferase-like"/>
</dbReference>